<dbReference type="RefSeq" id="WP_181186405.1">
    <property type="nucleotide sequence ID" value="NZ_OBDZ01000002.1"/>
</dbReference>
<feature type="region of interest" description="Disordered" evidence="1">
    <location>
        <begin position="50"/>
        <end position="71"/>
    </location>
</feature>
<feature type="region of interest" description="Disordered" evidence="1">
    <location>
        <begin position="116"/>
        <end position="141"/>
    </location>
</feature>
<dbReference type="STRING" id="1413210.U472_06655"/>
<keyword evidence="3" id="KW-1185">Reference proteome</keyword>
<dbReference type="AlphaFoldDB" id="A0A285FKL2"/>
<gene>
    <name evidence="2" type="ORF">SAMN06265827_102129</name>
</gene>
<evidence type="ECO:0000313" key="2">
    <source>
        <dbReference type="EMBL" id="SNY11745.1"/>
    </source>
</evidence>
<dbReference type="Proteomes" id="UP000219573">
    <property type="component" value="Unassembled WGS sequence"/>
</dbReference>
<organism evidence="2 3">
    <name type="scientific">Orenia metallireducens</name>
    <dbReference type="NCBI Taxonomy" id="1413210"/>
    <lineage>
        <taxon>Bacteria</taxon>
        <taxon>Bacillati</taxon>
        <taxon>Bacillota</taxon>
        <taxon>Clostridia</taxon>
        <taxon>Halanaerobiales</taxon>
        <taxon>Halobacteroidaceae</taxon>
        <taxon>Orenia</taxon>
    </lineage>
</organism>
<dbReference type="InterPro" id="IPR052948">
    <property type="entry name" value="Low_temp-induced_all0457"/>
</dbReference>
<name>A0A285FKL2_9FIRM</name>
<reference evidence="3" key="1">
    <citation type="submission" date="2017-09" db="EMBL/GenBank/DDBJ databases">
        <authorList>
            <person name="Varghese N."/>
            <person name="Submissions S."/>
        </authorList>
    </citation>
    <scope>NUCLEOTIDE SEQUENCE [LARGE SCALE GENOMIC DNA]</scope>
    <source>
        <strain evidence="3">MSL47</strain>
    </source>
</reference>
<evidence type="ECO:0000313" key="3">
    <source>
        <dbReference type="Proteomes" id="UP000219573"/>
    </source>
</evidence>
<dbReference type="PANTHER" id="PTHR36109">
    <property type="entry name" value="MEMBRANE PROTEIN-RELATED"/>
    <property type="match status" value="1"/>
</dbReference>
<sequence length="297" mass="30592">MPRFSIGDELDMDNNKVVGLFHHEEEAKKAVEAIKELGIDESKISLVVKRNQDDMEAGELGELEDKQGEGYEKENLENNQEVDTEAADLAVDSQNLVNAGATDGALVIDSLANAGTGDGGYGEEDMEAGELGQEDTEENQDQEEADMEAGQLGVAGEAVEKGQDLVDGTEVDNYGEGNDIEADYMGTEGQNLVDGAALGGALGGAAGLLAGAGLLAIPGLGPVLAAGPIAAGLAGLAAGGVAGGLIDYGIDQQAGERYGAEVEQGKVLVAVEDDDEERLNDVAAKLKEFGAYDIANH</sequence>
<evidence type="ECO:0000256" key="1">
    <source>
        <dbReference type="SAM" id="MobiDB-lite"/>
    </source>
</evidence>
<accession>A0A285FKL2</accession>
<dbReference type="EMBL" id="OBDZ01000002">
    <property type="protein sequence ID" value="SNY11745.1"/>
    <property type="molecule type" value="Genomic_DNA"/>
</dbReference>
<evidence type="ECO:0008006" key="4">
    <source>
        <dbReference type="Google" id="ProtNLM"/>
    </source>
</evidence>
<protein>
    <recommendedName>
        <fullName evidence="4">General stress protein 17M-like domain-containing protein</fullName>
    </recommendedName>
</protein>
<dbReference type="PANTHER" id="PTHR36109:SF2">
    <property type="entry name" value="MEMBRANE PROTEIN"/>
    <property type="match status" value="1"/>
</dbReference>
<feature type="compositionally biased region" description="Acidic residues" evidence="1">
    <location>
        <begin position="121"/>
        <end position="141"/>
    </location>
</feature>
<proteinExistence type="predicted"/>